<feature type="transmembrane region" description="Helical" evidence="2">
    <location>
        <begin position="12"/>
        <end position="33"/>
    </location>
</feature>
<dbReference type="AlphaFoldDB" id="A0A8J2XS22"/>
<keyword evidence="2" id="KW-0812">Transmembrane</keyword>
<keyword evidence="4" id="KW-1185">Reference proteome</keyword>
<evidence type="ECO:0000313" key="4">
    <source>
        <dbReference type="Proteomes" id="UP000607559"/>
    </source>
</evidence>
<feature type="compositionally biased region" description="Basic residues" evidence="1">
    <location>
        <begin position="350"/>
        <end position="360"/>
    </location>
</feature>
<reference evidence="3" key="2">
    <citation type="submission" date="2020-09" db="EMBL/GenBank/DDBJ databases">
        <authorList>
            <person name="Sun Q."/>
            <person name="Zhou Y."/>
        </authorList>
    </citation>
    <scope>NUCLEOTIDE SEQUENCE</scope>
    <source>
        <strain evidence="3">CGMCC 1.15448</strain>
    </source>
</reference>
<keyword evidence="2" id="KW-0472">Membrane</keyword>
<keyword evidence="2" id="KW-1133">Transmembrane helix</keyword>
<comment type="caution">
    <text evidence="3">The sequence shown here is derived from an EMBL/GenBank/DDBJ whole genome shotgun (WGS) entry which is preliminary data.</text>
</comment>
<evidence type="ECO:0008006" key="5">
    <source>
        <dbReference type="Google" id="ProtNLM"/>
    </source>
</evidence>
<sequence>MAVKVNIKRVVAAVFWMAAGTGMLVLLVAAIRYRNSNVCKGYRITIAGPSDAPFIDKQGVADILTSAGAAKGQNRAIQSFDLRRLEATLTKNVWIKEAQLFFDNNGILQVKVVEREPVARVFFQEGGSCYLDSNGVQLPYKLPLRLPVFTGYPGQKIKGGDSALTMAILHLSGFIHRDSFWTAQIAQVAITPDKGFELEPEVGDHRITFGDGNDISAKFHRLFLFYKEVLSRTGFDKYDRIDVSYAGQIVAVKKGSEQQRYDSVQGMNNIRQMIRSAQQLQPDTIRQQNIRPLEHNTMTEQNLTPLDLVPDAGDSSVTVPEHPVTSDHPAATSHPAATDHPKPKAIMPPKNRKKTTHKIN</sequence>
<gene>
    <name evidence="3" type="ORF">GCM10011511_31460</name>
</gene>
<accession>A0A8J2XS22</accession>
<evidence type="ECO:0000256" key="2">
    <source>
        <dbReference type="SAM" id="Phobius"/>
    </source>
</evidence>
<dbReference type="EMBL" id="BMJC01000003">
    <property type="protein sequence ID" value="GGB05775.1"/>
    <property type="molecule type" value="Genomic_DNA"/>
</dbReference>
<evidence type="ECO:0000256" key="1">
    <source>
        <dbReference type="SAM" id="MobiDB-lite"/>
    </source>
</evidence>
<organism evidence="3 4">
    <name type="scientific">Puia dinghuensis</name>
    <dbReference type="NCBI Taxonomy" id="1792502"/>
    <lineage>
        <taxon>Bacteria</taxon>
        <taxon>Pseudomonadati</taxon>
        <taxon>Bacteroidota</taxon>
        <taxon>Chitinophagia</taxon>
        <taxon>Chitinophagales</taxon>
        <taxon>Chitinophagaceae</taxon>
        <taxon>Puia</taxon>
    </lineage>
</organism>
<proteinExistence type="predicted"/>
<reference evidence="3" key="1">
    <citation type="journal article" date="2014" name="Int. J. Syst. Evol. Microbiol.">
        <title>Complete genome sequence of Corynebacterium casei LMG S-19264T (=DSM 44701T), isolated from a smear-ripened cheese.</title>
        <authorList>
            <consortium name="US DOE Joint Genome Institute (JGI-PGF)"/>
            <person name="Walter F."/>
            <person name="Albersmeier A."/>
            <person name="Kalinowski J."/>
            <person name="Ruckert C."/>
        </authorList>
    </citation>
    <scope>NUCLEOTIDE SEQUENCE</scope>
    <source>
        <strain evidence="3">CGMCC 1.15448</strain>
    </source>
</reference>
<feature type="region of interest" description="Disordered" evidence="1">
    <location>
        <begin position="305"/>
        <end position="360"/>
    </location>
</feature>
<dbReference type="RefSeq" id="WP_188933313.1">
    <property type="nucleotide sequence ID" value="NZ_BMJC01000003.1"/>
</dbReference>
<protein>
    <recommendedName>
        <fullName evidence="5">Cell division protein FtsQ</fullName>
    </recommendedName>
</protein>
<evidence type="ECO:0000313" key="3">
    <source>
        <dbReference type="EMBL" id="GGB05775.1"/>
    </source>
</evidence>
<dbReference type="Proteomes" id="UP000607559">
    <property type="component" value="Unassembled WGS sequence"/>
</dbReference>
<name>A0A8J2XS22_9BACT</name>